<dbReference type="KEGG" id="ela:UCREL1_541"/>
<organism evidence="1 2">
    <name type="scientific">Eutypa lata (strain UCR-EL1)</name>
    <name type="common">Grapevine dieback disease fungus</name>
    <name type="synonym">Eutypa armeniacae</name>
    <dbReference type="NCBI Taxonomy" id="1287681"/>
    <lineage>
        <taxon>Eukaryota</taxon>
        <taxon>Fungi</taxon>
        <taxon>Dikarya</taxon>
        <taxon>Ascomycota</taxon>
        <taxon>Pezizomycotina</taxon>
        <taxon>Sordariomycetes</taxon>
        <taxon>Xylariomycetidae</taxon>
        <taxon>Xylariales</taxon>
        <taxon>Diatrypaceae</taxon>
        <taxon>Eutypa</taxon>
    </lineage>
</organism>
<dbReference type="HOGENOM" id="CLU_1042173_0_0_1"/>
<accession>M7T6X2</accession>
<evidence type="ECO:0000313" key="2">
    <source>
        <dbReference type="Proteomes" id="UP000012174"/>
    </source>
</evidence>
<sequence length="267" mass="29965">MSMNAYAVRIEGDMNPDRHLLATPSYVFVGDNPLEPGTESKGLLTTAGSLIKHKDKYYLVAGGKQVQDCGWIDPLWEFNSQDPSSEDSERKVVASYHIGRVISDSEVFSTRLIEVDNEIYPGEETTIDHVCYLHDDHDGVSNYLDVVDYIRENYIQPGGFVGGMNIRVYRGDGTNIDGVILDDEHTFYRHGGGEIGVFASCDMAKAVERLVEPRDCGAWFQEIDGYWCGQVAGYSGQRMWAICLDDRSYTEHLGRAIEPGKQFLRTE</sequence>
<dbReference type="Proteomes" id="UP000012174">
    <property type="component" value="Unassembled WGS sequence"/>
</dbReference>
<protein>
    <submittedName>
        <fullName evidence="1">Uncharacterized protein</fullName>
    </submittedName>
</protein>
<keyword evidence="2" id="KW-1185">Reference proteome</keyword>
<gene>
    <name evidence="1" type="ORF">UCREL1_541</name>
</gene>
<proteinExistence type="predicted"/>
<name>M7T6X2_EUTLA</name>
<dbReference type="AlphaFoldDB" id="M7T6X2"/>
<evidence type="ECO:0000313" key="1">
    <source>
        <dbReference type="EMBL" id="EMR72402.1"/>
    </source>
</evidence>
<reference evidence="2" key="1">
    <citation type="journal article" date="2013" name="Genome Announc.">
        <title>Draft genome sequence of the grapevine dieback fungus Eutypa lata UCR-EL1.</title>
        <authorList>
            <person name="Blanco-Ulate B."/>
            <person name="Rolshausen P.E."/>
            <person name="Cantu D."/>
        </authorList>
    </citation>
    <scope>NUCLEOTIDE SEQUENCE [LARGE SCALE GENOMIC DNA]</scope>
    <source>
        <strain evidence="2">UCR-EL1</strain>
    </source>
</reference>
<dbReference type="EMBL" id="KB705462">
    <property type="protein sequence ID" value="EMR72402.1"/>
    <property type="molecule type" value="Genomic_DNA"/>
</dbReference>